<evidence type="ECO:0000256" key="12">
    <source>
        <dbReference type="ARBA" id="ARBA00048366"/>
    </source>
</evidence>
<organism evidence="15 16">
    <name type="scientific">Bdellovibrio reynosensis</name>
    <dbReference type="NCBI Taxonomy" id="2835041"/>
    <lineage>
        <taxon>Bacteria</taxon>
        <taxon>Pseudomonadati</taxon>
        <taxon>Bdellovibrionota</taxon>
        <taxon>Bdellovibrionia</taxon>
        <taxon>Bdellovibrionales</taxon>
        <taxon>Pseudobdellovibrionaceae</taxon>
        <taxon>Bdellovibrio</taxon>
    </lineage>
</organism>
<evidence type="ECO:0000256" key="9">
    <source>
        <dbReference type="ARBA" id="ARBA00022741"/>
    </source>
</evidence>
<keyword evidence="7 13" id="KW-0819">tRNA processing</keyword>
<evidence type="ECO:0000256" key="5">
    <source>
        <dbReference type="ARBA" id="ARBA00022490"/>
    </source>
</evidence>
<dbReference type="InterPro" id="IPR010923">
    <property type="entry name" value="T(6)A37_SUA5"/>
</dbReference>
<evidence type="ECO:0000259" key="14">
    <source>
        <dbReference type="PROSITE" id="PS51163"/>
    </source>
</evidence>
<evidence type="ECO:0000256" key="6">
    <source>
        <dbReference type="ARBA" id="ARBA00022679"/>
    </source>
</evidence>
<feature type="domain" description="YrdC-like" evidence="14">
    <location>
        <begin position="4"/>
        <end position="194"/>
    </location>
</feature>
<evidence type="ECO:0000256" key="3">
    <source>
        <dbReference type="ARBA" id="ARBA00012584"/>
    </source>
</evidence>
<dbReference type="PROSITE" id="PS51163">
    <property type="entry name" value="YRDC"/>
    <property type="match status" value="1"/>
</dbReference>
<dbReference type="Pfam" id="PF01300">
    <property type="entry name" value="Sua5_yciO_yrdC"/>
    <property type="match status" value="1"/>
</dbReference>
<evidence type="ECO:0000256" key="2">
    <source>
        <dbReference type="ARBA" id="ARBA00007663"/>
    </source>
</evidence>
<comment type="function">
    <text evidence="13">Required for the formation of a threonylcarbamoyl group on adenosine at position 37 (t(6)A37) in tRNAs that read codons beginning with adenine.</text>
</comment>
<evidence type="ECO:0000256" key="13">
    <source>
        <dbReference type="PIRNR" id="PIRNR004930"/>
    </source>
</evidence>
<dbReference type="InterPro" id="IPR006070">
    <property type="entry name" value="Sua5-like_dom"/>
</dbReference>
<dbReference type="NCBIfam" id="TIGR00057">
    <property type="entry name" value="L-threonylcarbamoyladenylate synthase"/>
    <property type="match status" value="1"/>
</dbReference>
<dbReference type="PANTHER" id="PTHR17490:SF16">
    <property type="entry name" value="THREONYLCARBAMOYL-AMP SYNTHASE"/>
    <property type="match status" value="1"/>
</dbReference>
<dbReference type="InterPro" id="IPR038385">
    <property type="entry name" value="Sua5/YwlC_C"/>
</dbReference>
<dbReference type="Proteomes" id="UP000830116">
    <property type="component" value="Chromosome"/>
</dbReference>
<dbReference type="SUPFAM" id="SSF55821">
    <property type="entry name" value="YrdC/RibB"/>
    <property type="match status" value="1"/>
</dbReference>
<keyword evidence="6 13" id="KW-0808">Transferase</keyword>
<sequence length="337" mass="37474">MTVNEALTKAKNILDEGGVIGFPTETVYGLAARIDIPAAIEKIFITKERPFFDPLIVHVASIEQAKKVTAYWGPASQALAETFWPGPLTLILPRDPSINLMITSGLDNVGIRMPNHPLALEILQQVGVPLAAPSANKFGRTSPTSASHVRTEFKKEDVFVVDGGDCDIGIESTVLLVRHRPEKVELSILRRGFVLKSDIERVLSDKGFTFEFIEKIDKRESPGHMKHHYMPPVPLIVCTEEHRSAESILKEVNEKLGELPDEIESIKIIKPAGGIHSHSVLKLSNDPLLATREFYGKLREVALQGKDCILFYRTSQQVGERWESLFDRLNKAASLIV</sequence>
<evidence type="ECO:0000313" key="15">
    <source>
        <dbReference type="EMBL" id="UOF00094.1"/>
    </source>
</evidence>
<evidence type="ECO:0000256" key="7">
    <source>
        <dbReference type="ARBA" id="ARBA00022694"/>
    </source>
</evidence>
<comment type="subcellular location">
    <subcellularLocation>
        <location evidence="1 13">Cytoplasm</location>
    </subcellularLocation>
</comment>
<evidence type="ECO:0000256" key="10">
    <source>
        <dbReference type="ARBA" id="ARBA00022840"/>
    </source>
</evidence>
<dbReference type="EC" id="2.7.7.87" evidence="3 13"/>
<evidence type="ECO:0000256" key="11">
    <source>
        <dbReference type="ARBA" id="ARBA00029774"/>
    </source>
</evidence>
<dbReference type="RefSeq" id="WP_243535725.1">
    <property type="nucleotide sequence ID" value="NZ_CP093442.1"/>
</dbReference>
<evidence type="ECO:0000256" key="8">
    <source>
        <dbReference type="ARBA" id="ARBA00022695"/>
    </source>
</evidence>
<keyword evidence="10 13" id="KW-0067">ATP-binding</keyword>
<reference evidence="15" key="1">
    <citation type="submission" date="2022-03" db="EMBL/GenBank/DDBJ databases">
        <title>Genome Identification and Characterization of new species Bdellovibrio reynosense LBG001 sp. nov. from a Mexico soil sample.</title>
        <authorList>
            <person name="Camilli A."/>
            <person name="Ajao Y."/>
            <person name="Guo X."/>
        </authorList>
    </citation>
    <scope>NUCLEOTIDE SEQUENCE</scope>
    <source>
        <strain evidence="15">LBG001</strain>
    </source>
</reference>
<keyword evidence="5 13" id="KW-0963">Cytoplasm</keyword>
<evidence type="ECO:0000313" key="16">
    <source>
        <dbReference type="Proteomes" id="UP000830116"/>
    </source>
</evidence>
<dbReference type="InterPro" id="IPR017945">
    <property type="entry name" value="DHBP_synth_RibB-like_a/b_dom"/>
</dbReference>
<evidence type="ECO:0000256" key="4">
    <source>
        <dbReference type="ARBA" id="ARBA00015492"/>
    </source>
</evidence>
<protein>
    <recommendedName>
        <fullName evidence="4 13">Threonylcarbamoyl-AMP synthase</fullName>
        <shortName evidence="13">TC-AMP synthase</shortName>
        <ecNumber evidence="3 13">2.7.7.87</ecNumber>
    </recommendedName>
    <alternativeName>
        <fullName evidence="11 13">L-threonylcarbamoyladenylate synthase</fullName>
    </alternativeName>
</protein>
<dbReference type="PANTHER" id="PTHR17490">
    <property type="entry name" value="SUA5"/>
    <property type="match status" value="1"/>
</dbReference>
<evidence type="ECO:0000256" key="1">
    <source>
        <dbReference type="ARBA" id="ARBA00004496"/>
    </source>
</evidence>
<proteinExistence type="inferred from homology"/>
<accession>A0ABY4C5I4</accession>
<keyword evidence="8 13" id="KW-0548">Nucleotidyltransferase</keyword>
<keyword evidence="9 13" id="KW-0547">Nucleotide-binding</keyword>
<gene>
    <name evidence="15" type="ORF">MNR06_10310</name>
</gene>
<keyword evidence="16" id="KW-1185">Reference proteome</keyword>
<dbReference type="Pfam" id="PF03481">
    <property type="entry name" value="Sua5_C"/>
    <property type="match status" value="1"/>
</dbReference>
<dbReference type="Gene3D" id="3.90.870.10">
    <property type="entry name" value="DHBP synthase"/>
    <property type="match status" value="1"/>
</dbReference>
<dbReference type="PIRSF" id="PIRSF004930">
    <property type="entry name" value="Tln_factor_SUA5"/>
    <property type="match status" value="1"/>
</dbReference>
<comment type="catalytic activity">
    <reaction evidence="12 13">
        <text>L-threonine + hydrogencarbonate + ATP = L-threonylcarbamoyladenylate + diphosphate + H2O</text>
        <dbReference type="Rhea" id="RHEA:36407"/>
        <dbReference type="ChEBI" id="CHEBI:15377"/>
        <dbReference type="ChEBI" id="CHEBI:17544"/>
        <dbReference type="ChEBI" id="CHEBI:30616"/>
        <dbReference type="ChEBI" id="CHEBI:33019"/>
        <dbReference type="ChEBI" id="CHEBI:57926"/>
        <dbReference type="ChEBI" id="CHEBI:73682"/>
        <dbReference type="EC" id="2.7.7.87"/>
    </reaction>
</comment>
<dbReference type="Gene3D" id="3.40.50.11030">
    <property type="entry name" value="Threonylcarbamoyl-AMP synthase, C-terminal domain"/>
    <property type="match status" value="1"/>
</dbReference>
<comment type="similarity">
    <text evidence="2 13">Belongs to the SUA5 family.</text>
</comment>
<dbReference type="InterPro" id="IPR050156">
    <property type="entry name" value="TC-AMP_synthase_SUA5"/>
</dbReference>
<dbReference type="InterPro" id="IPR005145">
    <property type="entry name" value="Sua5_C"/>
</dbReference>
<dbReference type="EMBL" id="CP093442">
    <property type="protein sequence ID" value="UOF00094.1"/>
    <property type="molecule type" value="Genomic_DNA"/>
</dbReference>
<name>A0ABY4C5I4_9BACT</name>